<dbReference type="EMBL" id="JAUTDP010000006">
    <property type="protein sequence ID" value="KAK3398279.1"/>
    <property type="molecule type" value="Genomic_DNA"/>
</dbReference>
<reference evidence="2" key="2">
    <citation type="submission" date="2023-07" db="EMBL/GenBank/DDBJ databases">
        <authorList>
            <consortium name="Lawrence Berkeley National Laboratory"/>
            <person name="Haridas S."/>
            <person name="Hensen N."/>
            <person name="Bonometti L."/>
            <person name="Westerberg I."/>
            <person name="Brannstrom I.O."/>
            <person name="Guillou S."/>
            <person name="Cros-Aarteil S."/>
            <person name="Calhoun S."/>
            <person name="Kuo A."/>
            <person name="Mondo S."/>
            <person name="Pangilinan J."/>
            <person name="Riley R."/>
            <person name="LaButti K."/>
            <person name="Andreopoulos B."/>
            <person name="Lipzen A."/>
            <person name="Chen C."/>
            <person name="Yanf M."/>
            <person name="Daum C."/>
            <person name="Ng V."/>
            <person name="Clum A."/>
            <person name="Steindorff A."/>
            <person name="Ohm R."/>
            <person name="Martin F."/>
            <person name="Silar P."/>
            <person name="Natvig D."/>
            <person name="Lalanne C."/>
            <person name="Gautier V."/>
            <person name="Ament-velasquez S.L."/>
            <person name="Kruys A."/>
            <person name="Hutchinson M.I."/>
            <person name="Powell A.J."/>
            <person name="Barry K."/>
            <person name="Miller A.N."/>
            <person name="Grigoriev I.V."/>
            <person name="Debuchy R."/>
            <person name="Gladieux P."/>
            <person name="Thoren M.H."/>
            <person name="Johannesson H."/>
        </authorList>
    </citation>
    <scope>NUCLEOTIDE SEQUENCE</scope>
    <source>
        <strain evidence="2">FGSC 1904</strain>
    </source>
</reference>
<comment type="caution">
    <text evidence="2">The sequence shown here is derived from an EMBL/GenBank/DDBJ whole genome shotgun (WGS) entry which is preliminary data.</text>
</comment>
<dbReference type="Proteomes" id="UP001281003">
    <property type="component" value="Unassembled WGS sequence"/>
</dbReference>
<evidence type="ECO:0000313" key="3">
    <source>
        <dbReference type="Proteomes" id="UP001281003"/>
    </source>
</evidence>
<accession>A0AAE0PEC9</accession>
<gene>
    <name evidence="2" type="ORF">B0T20DRAFT_479044</name>
</gene>
<proteinExistence type="predicted"/>
<feature type="chain" id="PRO_5042086650" evidence="1">
    <location>
        <begin position="29"/>
        <end position="99"/>
    </location>
</feature>
<feature type="signal peptide" evidence="1">
    <location>
        <begin position="1"/>
        <end position="28"/>
    </location>
</feature>
<organism evidence="2 3">
    <name type="scientific">Sordaria brevicollis</name>
    <dbReference type="NCBI Taxonomy" id="83679"/>
    <lineage>
        <taxon>Eukaryota</taxon>
        <taxon>Fungi</taxon>
        <taxon>Dikarya</taxon>
        <taxon>Ascomycota</taxon>
        <taxon>Pezizomycotina</taxon>
        <taxon>Sordariomycetes</taxon>
        <taxon>Sordariomycetidae</taxon>
        <taxon>Sordariales</taxon>
        <taxon>Sordariaceae</taxon>
        <taxon>Sordaria</taxon>
    </lineage>
</organism>
<evidence type="ECO:0000256" key="1">
    <source>
        <dbReference type="SAM" id="SignalP"/>
    </source>
</evidence>
<sequence length="99" mass="11289">MGPGPIRVWAGLNILIFYSSVFPPPTRRDPGIEDLCTVNWAITIDVSSLFKFMNPLGMIYHRLCYEAQMNFSGESLDFSVHYEGKKVGNKNVRIDFDSR</sequence>
<keyword evidence="3" id="KW-1185">Reference proteome</keyword>
<dbReference type="AlphaFoldDB" id="A0AAE0PEC9"/>
<protein>
    <submittedName>
        <fullName evidence="2">Uncharacterized protein</fullName>
    </submittedName>
</protein>
<reference evidence="2" key="1">
    <citation type="journal article" date="2023" name="Mol. Phylogenet. Evol.">
        <title>Genome-scale phylogeny and comparative genomics of the fungal order Sordariales.</title>
        <authorList>
            <person name="Hensen N."/>
            <person name="Bonometti L."/>
            <person name="Westerberg I."/>
            <person name="Brannstrom I.O."/>
            <person name="Guillou S."/>
            <person name="Cros-Aarteil S."/>
            <person name="Calhoun S."/>
            <person name="Haridas S."/>
            <person name="Kuo A."/>
            <person name="Mondo S."/>
            <person name="Pangilinan J."/>
            <person name="Riley R."/>
            <person name="LaButti K."/>
            <person name="Andreopoulos B."/>
            <person name="Lipzen A."/>
            <person name="Chen C."/>
            <person name="Yan M."/>
            <person name="Daum C."/>
            <person name="Ng V."/>
            <person name="Clum A."/>
            <person name="Steindorff A."/>
            <person name="Ohm R.A."/>
            <person name="Martin F."/>
            <person name="Silar P."/>
            <person name="Natvig D.O."/>
            <person name="Lalanne C."/>
            <person name="Gautier V."/>
            <person name="Ament-Velasquez S.L."/>
            <person name="Kruys A."/>
            <person name="Hutchinson M.I."/>
            <person name="Powell A.J."/>
            <person name="Barry K."/>
            <person name="Miller A.N."/>
            <person name="Grigoriev I.V."/>
            <person name="Debuchy R."/>
            <person name="Gladieux P."/>
            <person name="Hiltunen Thoren M."/>
            <person name="Johannesson H."/>
        </authorList>
    </citation>
    <scope>NUCLEOTIDE SEQUENCE</scope>
    <source>
        <strain evidence="2">FGSC 1904</strain>
    </source>
</reference>
<keyword evidence="1" id="KW-0732">Signal</keyword>
<evidence type="ECO:0000313" key="2">
    <source>
        <dbReference type="EMBL" id="KAK3398279.1"/>
    </source>
</evidence>
<name>A0AAE0PEC9_SORBR</name>